<evidence type="ECO:0000313" key="3">
    <source>
        <dbReference type="EMBL" id="KAB2333983.1"/>
    </source>
</evidence>
<feature type="signal peptide" evidence="2">
    <location>
        <begin position="1"/>
        <end position="21"/>
    </location>
</feature>
<sequence length="148" mass="16674">MKKITLLSLSLLFMISSSVQALSWAIIFVVWEGKVYEVKQEEIIENSVIGNVIGEVKTTPDDMTGDYYGDASNFYSIGTKYYEIKGISTSDAIAIKEGNQWVKAVYVHKAPFHIMNILTNPFFIISIGFIILILIGVIFRNKKLKSLK</sequence>
<keyword evidence="1" id="KW-1133">Transmembrane helix</keyword>
<dbReference type="AlphaFoldDB" id="A0A7V7RNA5"/>
<proteinExistence type="predicted"/>
<accession>A0A7V7RNA5</accession>
<dbReference type="OrthoDB" id="2357153at2"/>
<evidence type="ECO:0000256" key="2">
    <source>
        <dbReference type="SAM" id="SignalP"/>
    </source>
</evidence>
<reference evidence="3 4" key="1">
    <citation type="journal article" date="2014" name="Arch. Microbiol.">
        <title>Bacillus mesophilum sp. nov., strain IITR-54T, a novel 4-chlorobiphenyl dechlorinating bacterium.</title>
        <authorList>
            <person name="Manickam N."/>
            <person name="Singh N.K."/>
            <person name="Bajaj A."/>
            <person name="Kumar R.M."/>
            <person name="Kaur G."/>
            <person name="Kaur N."/>
            <person name="Bala M."/>
            <person name="Kumar A."/>
            <person name="Mayilraj S."/>
        </authorList>
    </citation>
    <scope>NUCLEOTIDE SEQUENCE [LARGE SCALE GENOMIC DNA]</scope>
    <source>
        <strain evidence="3 4">IITR-54</strain>
    </source>
</reference>
<comment type="caution">
    <text evidence="3">The sequence shown here is derived from an EMBL/GenBank/DDBJ whole genome shotgun (WGS) entry which is preliminary data.</text>
</comment>
<dbReference type="Proteomes" id="UP000441354">
    <property type="component" value="Unassembled WGS sequence"/>
</dbReference>
<gene>
    <name evidence="3" type="ORF">F7732_07835</name>
</gene>
<dbReference type="EMBL" id="WBOT01000002">
    <property type="protein sequence ID" value="KAB2333983.1"/>
    <property type="molecule type" value="Genomic_DNA"/>
</dbReference>
<evidence type="ECO:0008006" key="5">
    <source>
        <dbReference type="Google" id="ProtNLM"/>
    </source>
</evidence>
<protein>
    <recommendedName>
        <fullName evidence="5">DUF3592 domain-containing protein</fullName>
    </recommendedName>
</protein>
<name>A0A7V7RNA5_9BACI</name>
<evidence type="ECO:0000256" key="1">
    <source>
        <dbReference type="SAM" id="Phobius"/>
    </source>
</evidence>
<dbReference type="RefSeq" id="WP_151573346.1">
    <property type="nucleotide sequence ID" value="NZ_WBOT01000002.1"/>
</dbReference>
<evidence type="ECO:0000313" key="4">
    <source>
        <dbReference type="Proteomes" id="UP000441354"/>
    </source>
</evidence>
<keyword evidence="1" id="KW-0812">Transmembrane</keyword>
<feature type="transmembrane region" description="Helical" evidence="1">
    <location>
        <begin position="121"/>
        <end position="139"/>
    </location>
</feature>
<feature type="chain" id="PRO_5030958328" description="DUF3592 domain-containing protein" evidence="2">
    <location>
        <begin position="22"/>
        <end position="148"/>
    </location>
</feature>
<organism evidence="3 4">
    <name type="scientific">Bacillus mesophilum</name>
    <dbReference type="NCBI Taxonomy" id="1071718"/>
    <lineage>
        <taxon>Bacteria</taxon>
        <taxon>Bacillati</taxon>
        <taxon>Bacillota</taxon>
        <taxon>Bacilli</taxon>
        <taxon>Bacillales</taxon>
        <taxon>Bacillaceae</taxon>
        <taxon>Bacillus</taxon>
    </lineage>
</organism>
<keyword evidence="2" id="KW-0732">Signal</keyword>
<keyword evidence="4" id="KW-1185">Reference proteome</keyword>
<keyword evidence="1" id="KW-0472">Membrane</keyword>